<protein>
    <submittedName>
        <fullName evidence="2">UPF0368 protein Cxorf26-like protein</fullName>
    </submittedName>
</protein>
<dbReference type="InterPro" id="IPR023139">
    <property type="entry name" value="PBDC1-like_dom_sf"/>
</dbReference>
<dbReference type="Proteomes" id="UP000007755">
    <property type="component" value="Unassembled WGS sequence"/>
</dbReference>
<dbReference type="eggNOG" id="KOG4093">
    <property type="taxonomic scope" value="Eukaryota"/>
</dbReference>
<accession>F4WZL8</accession>
<dbReference type="FunCoup" id="F4WZL8">
    <property type="interactions" value="1197"/>
</dbReference>
<dbReference type="PANTHER" id="PTHR13410:SF9">
    <property type="entry name" value="PROTEIN PBDC1"/>
    <property type="match status" value="1"/>
</dbReference>
<dbReference type="OrthoDB" id="10248897at2759"/>
<evidence type="ECO:0000313" key="2">
    <source>
        <dbReference type="EMBL" id="EGI60293.1"/>
    </source>
</evidence>
<dbReference type="Gene3D" id="1.10.3560.10">
    <property type="entry name" value="yst0336 like domain"/>
    <property type="match status" value="1"/>
</dbReference>
<reference evidence="2" key="1">
    <citation type="submission" date="2011-02" db="EMBL/GenBank/DDBJ databases">
        <title>The genome of the leaf-cutting ant Acromyrmex echinatior suggests key adaptations to social evolution and fungus farming.</title>
        <authorList>
            <person name="Nygaard S."/>
            <person name="Zhang G."/>
        </authorList>
    </citation>
    <scope>NUCLEOTIDE SEQUENCE</scope>
</reference>
<feature type="domain" description="Polysaccharide biosynthesis" evidence="1">
    <location>
        <begin position="62"/>
        <end position="186"/>
    </location>
</feature>
<organism evidence="3">
    <name type="scientific">Acromyrmex echinatior</name>
    <name type="common">Panamanian leafcutter ant</name>
    <name type="synonym">Acromyrmex octospinosus echinatior</name>
    <dbReference type="NCBI Taxonomy" id="103372"/>
    <lineage>
        <taxon>Eukaryota</taxon>
        <taxon>Metazoa</taxon>
        <taxon>Ecdysozoa</taxon>
        <taxon>Arthropoda</taxon>
        <taxon>Hexapoda</taxon>
        <taxon>Insecta</taxon>
        <taxon>Pterygota</taxon>
        <taxon>Neoptera</taxon>
        <taxon>Endopterygota</taxon>
        <taxon>Hymenoptera</taxon>
        <taxon>Apocrita</taxon>
        <taxon>Aculeata</taxon>
        <taxon>Formicoidea</taxon>
        <taxon>Formicidae</taxon>
        <taxon>Myrmicinae</taxon>
        <taxon>Acromyrmex</taxon>
    </lineage>
</organism>
<dbReference type="EMBL" id="GL888480">
    <property type="protein sequence ID" value="EGI60293.1"/>
    <property type="molecule type" value="Genomic_DNA"/>
</dbReference>
<dbReference type="AlphaFoldDB" id="F4WZL8"/>
<sequence length="197" mass="22987">MLRLLLAMLVGSSRQQKGVFLLVVDFWQMKPEYWPGATKDQLMAGTSVLSRPAEEFENDPSLEAMWAIKAMEHAEVYFNILCSVDPKLLKLTPHDEQIYKTFKDTFPNMKVNKVDEDELKSPEGKIKWRFFCEQFKDVVEDYSFGTLLRADCTGDYSEQNSILTTRIQFYAIELARNREGFNDSVREKYKSNRTIKK</sequence>
<dbReference type="InParanoid" id="F4WZL8"/>
<dbReference type="STRING" id="103372.F4WZL8"/>
<dbReference type="Pfam" id="PF04669">
    <property type="entry name" value="PBDC1"/>
    <property type="match status" value="1"/>
</dbReference>
<name>F4WZL8_ACREC</name>
<gene>
    <name evidence="2" type="ORF">G5I_11475</name>
</gene>
<dbReference type="GO" id="GO:0005737">
    <property type="term" value="C:cytoplasm"/>
    <property type="evidence" value="ECO:0007669"/>
    <property type="project" value="TreeGrafter"/>
</dbReference>
<evidence type="ECO:0000259" key="1">
    <source>
        <dbReference type="Pfam" id="PF04669"/>
    </source>
</evidence>
<keyword evidence="3" id="KW-1185">Reference proteome</keyword>
<dbReference type="InterPro" id="IPR008476">
    <property type="entry name" value="PBDC1_metazoa/fungi"/>
</dbReference>
<dbReference type="PANTHER" id="PTHR13410">
    <property type="entry name" value="PROTEIN PBDC1"/>
    <property type="match status" value="1"/>
</dbReference>
<proteinExistence type="predicted"/>
<dbReference type="InterPro" id="IPR021148">
    <property type="entry name" value="Polysacc_synth_dom"/>
</dbReference>
<evidence type="ECO:0000313" key="3">
    <source>
        <dbReference type="Proteomes" id="UP000007755"/>
    </source>
</evidence>